<dbReference type="Proteomes" id="UP000271125">
    <property type="component" value="Unassembled WGS sequence"/>
</dbReference>
<comment type="caution">
    <text evidence="2">The sequence shown here is derived from an EMBL/GenBank/DDBJ whole genome shotgun (WGS) entry which is preliminary data.</text>
</comment>
<dbReference type="EMBL" id="QNBD01000252">
    <property type="protein sequence ID" value="RKX68655.1"/>
    <property type="molecule type" value="Genomic_DNA"/>
</dbReference>
<gene>
    <name evidence="2" type="ORF">DRP43_05305</name>
</gene>
<proteinExistence type="predicted"/>
<organism evidence="2 3">
    <name type="scientific">candidate division TA06 bacterium</name>
    <dbReference type="NCBI Taxonomy" id="2250710"/>
    <lineage>
        <taxon>Bacteria</taxon>
        <taxon>Bacteria division TA06</taxon>
    </lineage>
</organism>
<evidence type="ECO:0000313" key="3">
    <source>
        <dbReference type="Proteomes" id="UP000271125"/>
    </source>
</evidence>
<reference evidence="2 3" key="1">
    <citation type="submission" date="2018-06" db="EMBL/GenBank/DDBJ databases">
        <title>Extensive metabolic versatility and redundancy in microbially diverse, dynamic hydrothermal sediments.</title>
        <authorList>
            <person name="Dombrowski N."/>
            <person name="Teske A."/>
            <person name="Baker B.J."/>
        </authorList>
    </citation>
    <scope>NUCLEOTIDE SEQUENCE [LARGE SCALE GENOMIC DNA]</scope>
    <source>
        <strain evidence="2">B10_G13</strain>
    </source>
</reference>
<evidence type="ECO:0000313" key="2">
    <source>
        <dbReference type="EMBL" id="RKX68655.1"/>
    </source>
</evidence>
<sequence>MDEDPNYIPLCVKTAGNDAVKIIDIDKEKPEENLFFVGDHMVVKTPSWREKEKKEDMINPGYPRPTKKGVGP</sequence>
<accession>A0A660SCW3</accession>
<feature type="region of interest" description="Disordered" evidence="1">
    <location>
        <begin position="49"/>
        <end position="72"/>
    </location>
</feature>
<evidence type="ECO:0000256" key="1">
    <source>
        <dbReference type="SAM" id="MobiDB-lite"/>
    </source>
</evidence>
<name>A0A660SCW3_UNCT6</name>
<protein>
    <submittedName>
        <fullName evidence="2">Uncharacterized protein</fullName>
    </submittedName>
</protein>
<dbReference type="AlphaFoldDB" id="A0A660SCW3"/>